<evidence type="ECO:0000259" key="9">
    <source>
        <dbReference type="PROSITE" id="PS50808"/>
    </source>
</evidence>
<dbReference type="GO" id="GO:0005634">
    <property type="term" value="C:nucleus"/>
    <property type="evidence" value="ECO:0007669"/>
    <property type="project" value="UniProtKB-SubCell"/>
</dbReference>
<evidence type="ECO:0000313" key="10">
    <source>
        <dbReference type="EMBL" id="KDO72196.1"/>
    </source>
</evidence>
<dbReference type="Pfam" id="PF04937">
    <property type="entry name" value="DUF659"/>
    <property type="match status" value="1"/>
</dbReference>
<evidence type="ECO:0000256" key="6">
    <source>
        <dbReference type="ARBA" id="ARBA00023242"/>
    </source>
</evidence>
<evidence type="ECO:0000313" key="11">
    <source>
        <dbReference type="Proteomes" id="UP000027120"/>
    </source>
</evidence>
<gene>
    <name evidence="10" type="ORF">CISIN_1g047254mg</name>
</gene>
<protein>
    <recommendedName>
        <fullName evidence="9">BED-type domain-containing protein</fullName>
    </recommendedName>
</protein>
<feature type="region of interest" description="Disordered" evidence="8">
    <location>
        <begin position="1"/>
        <end position="46"/>
    </location>
</feature>
<evidence type="ECO:0000256" key="4">
    <source>
        <dbReference type="ARBA" id="ARBA00022833"/>
    </source>
</evidence>
<keyword evidence="2" id="KW-0479">Metal-binding</keyword>
<dbReference type="Proteomes" id="UP000027120">
    <property type="component" value="Unassembled WGS sequence"/>
</dbReference>
<reference evidence="10 11" key="1">
    <citation type="submission" date="2014-04" db="EMBL/GenBank/DDBJ databases">
        <authorList>
            <consortium name="International Citrus Genome Consortium"/>
            <person name="Gmitter F."/>
            <person name="Chen C."/>
            <person name="Farmerie W."/>
            <person name="Harkins T."/>
            <person name="Desany B."/>
            <person name="Mohiuddin M."/>
            <person name="Kodira C."/>
            <person name="Borodovsky M."/>
            <person name="Lomsadze A."/>
            <person name="Burns P."/>
            <person name="Jenkins J."/>
            <person name="Prochnik S."/>
            <person name="Shu S."/>
            <person name="Chapman J."/>
            <person name="Pitluck S."/>
            <person name="Schmutz J."/>
            <person name="Rokhsar D."/>
        </authorList>
    </citation>
    <scope>NUCLEOTIDE SEQUENCE</scope>
</reference>
<dbReference type="Pfam" id="PF02892">
    <property type="entry name" value="zf-BED"/>
    <property type="match status" value="1"/>
</dbReference>
<dbReference type="PaxDb" id="2711-XP_006488735.1"/>
<keyword evidence="5" id="KW-0238">DNA-binding</keyword>
<evidence type="ECO:0000256" key="2">
    <source>
        <dbReference type="ARBA" id="ARBA00022723"/>
    </source>
</evidence>
<feature type="domain" description="BED-type" evidence="9">
    <location>
        <begin position="65"/>
        <end position="121"/>
    </location>
</feature>
<accession>A0A067GA21</accession>
<dbReference type="eggNOG" id="ENOG502QQE0">
    <property type="taxonomic scope" value="Eukaryota"/>
</dbReference>
<organism evidence="10 11">
    <name type="scientific">Citrus sinensis</name>
    <name type="common">Sweet orange</name>
    <name type="synonym">Citrus aurantium var. sinensis</name>
    <dbReference type="NCBI Taxonomy" id="2711"/>
    <lineage>
        <taxon>Eukaryota</taxon>
        <taxon>Viridiplantae</taxon>
        <taxon>Streptophyta</taxon>
        <taxon>Embryophyta</taxon>
        <taxon>Tracheophyta</taxon>
        <taxon>Spermatophyta</taxon>
        <taxon>Magnoliopsida</taxon>
        <taxon>eudicotyledons</taxon>
        <taxon>Gunneridae</taxon>
        <taxon>Pentapetalae</taxon>
        <taxon>rosids</taxon>
        <taxon>malvids</taxon>
        <taxon>Sapindales</taxon>
        <taxon>Rutaceae</taxon>
        <taxon>Aurantioideae</taxon>
        <taxon>Citrus</taxon>
    </lineage>
</organism>
<name>A0A067GA21_CITSI</name>
<evidence type="ECO:0000256" key="3">
    <source>
        <dbReference type="ARBA" id="ARBA00022771"/>
    </source>
</evidence>
<dbReference type="PROSITE" id="PS50808">
    <property type="entry name" value="ZF_BED"/>
    <property type="match status" value="1"/>
</dbReference>
<dbReference type="GO" id="GO:0046983">
    <property type="term" value="F:protein dimerization activity"/>
    <property type="evidence" value="ECO:0007669"/>
    <property type="project" value="InterPro"/>
</dbReference>
<dbReference type="AlphaFoldDB" id="A0A067GA21"/>
<dbReference type="PANTHER" id="PTHR32166:SF105">
    <property type="entry name" value="HAT DIMERIZATION DOMAIN-CONTAINING PROTEIN"/>
    <property type="match status" value="1"/>
</dbReference>
<dbReference type="GO" id="GO:0003677">
    <property type="term" value="F:DNA binding"/>
    <property type="evidence" value="ECO:0007669"/>
    <property type="project" value="UniProtKB-KW"/>
</dbReference>
<dbReference type="Pfam" id="PF05699">
    <property type="entry name" value="Dimer_Tnp_hAT"/>
    <property type="match status" value="1"/>
</dbReference>
<dbReference type="EMBL" id="KK784888">
    <property type="protein sequence ID" value="KDO72196.1"/>
    <property type="molecule type" value="Genomic_DNA"/>
</dbReference>
<keyword evidence="6" id="KW-0539">Nucleus</keyword>
<dbReference type="InterPro" id="IPR008906">
    <property type="entry name" value="HATC_C_dom"/>
</dbReference>
<dbReference type="GO" id="GO:0008270">
    <property type="term" value="F:zinc ion binding"/>
    <property type="evidence" value="ECO:0007669"/>
    <property type="project" value="UniProtKB-KW"/>
</dbReference>
<sequence>MRENLEGCSSSKKPRQDEGGKEAYLTFGSEEEEEEERAGHSSSRGKQLMVDRGVVSNLTPLRSLGCIDPGWEHGVAQDQRKKKVKCNYCGKVVSGGINRFKQHLARIQGEVAPCKDAPEDVYLKMKENMKWHRSGRRHKWCGTKEISDSHMQSNIEDEVNEQEKDALHRMNSDRKMIGDKRQRKELRVAFNEMSPCRDIESLLNSTRFDSASLKTPCSQTTPSSKQVKIMRGSGKKSQKEIISAICKFFYYAGVPLEAANSQYFHNMLELVAQYGQGLVGPPSQLIFGDLLQEEIETIRNNLAEHRASWAVTGCSVMADSWTDSESRTLINLFVSSPHGLYFLSSVDATDIVEDASNLFKLLDKVVEEMGEENVVQVITQNTPSYKSAGKMLEEKRKNLFWTPCATYCIDKMLDGFLNLKSVWKCMEMAQKITKFIYNHIRLLNLMKKEFTQGQELLMPSVTRFASSFTTLQNLLDHRIDLRRMFQSEIWTSSWFSKSDKGKEVENIVLNAKFWKKVLYVVRSVNPIMKVLQKVDTGQSLSMPYVYNDMYRAKLAIQSFHGDDVRKYGPFWNVIDNHWDLLGHHPLYVAAYFLNPSYRYRPHFVAYPEVVRGLNECIVRLEPDKVRRIYAMSQISDYTTAKADFGTELAISTRTELEPAAWWQQHGISSLQLQQIAVRILSQTCSSIGCEHKWSIYDQVHGQRHSRAAQKRINDLIYVHYNLRLRECHIKRRSDDSISLEGALREHLLDDWIIEAEKQALPEDEDIFCDERGAAYDDDEYKNDLIENEDGNAEARNGSTDILTSSELLPLDVHPVKAGLATDDATDMNFSEDEESE</sequence>
<dbReference type="InterPro" id="IPR012337">
    <property type="entry name" value="RNaseH-like_sf"/>
</dbReference>
<evidence type="ECO:0000256" key="8">
    <source>
        <dbReference type="SAM" id="MobiDB-lite"/>
    </source>
</evidence>
<dbReference type="PANTHER" id="PTHR32166">
    <property type="entry name" value="OSJNBA0013A04.12 PROTEIN"/>
    <property type="match status" value="1"/>
</dbReference>
<keyword evidence="4" id="KW-0862">Zinc</keyword>
<evidence type="ECO:0000256" key="7">
    <source>
        <dbReference type="PROSITE-ProRule" id="PRU00027"/>
    </source>
</evidence>
<keyword evidence="3 7" id="KW-0863">Zinc-finger</keyword>
<evidence type="ECO:0000256" key="1">
    <source>
        <dbReference type="ARBA" id="ARBA00004123"/>
    </source>
</evidence>
<evidence type="ECO:0000256" key="5">
    <source>
        <dbReference type="ARBA" id="ARBA00023125"/>
    </source>
</evidence>
<dbReference type="InterPro" id="IPR003656">
    <property type="entry name" value="Znf_BED"/>
</dbReference>
<comment type="subcellular location">
    <subcellularLocation>
        <location evidence="1">Nucleus</location>
    </subcellularLocation>
</comment>
<dbReference type="STRING" id="2711.A0A067GA21"/>
<dbReference type="SUPFAM" id="SSF53098">
    <property type="entry name" value="Ribonuclease H-like"/>
    <property type="match status" value="1"/>
</dbReference>
<proteinExistence type="predicted"/>
<dbReference type="InterPro" id="IPR007021">
    <property type="entry name" value="DUF659"/>
</dbReference>
<keyword evidence="11" id="KW-1185">Reference proteome</keyword>